<accession>A0A430HR90</accession>
<reference evidence="1 2" key="1">
    <citation type="submission" date="2018-12" db="EMBL/GenBank/DDBJ databases">
        <authorList>
            <person name="Yang E."/>
        </authorList>
    </citation>
    <scope>NUCLEOTIDE SEQUENCE [LARGE SCALE GENOMIC DNA]</scope>
    <source>
        <strain evidence="1 2">SOD</strain>
    </source>
</reference>
<proteinExistence type="predicted"/>
<dbReference type="Proteomes" id="UP000278085">
    <property type="component" value="Unassembled WGS sequence"/>
</dbReference>
<gene>
    <name evidence="1" type="ORF">EJB06_07630</name>
</gene>
<sequence length="214" mass="21486">MDEEFYASSRRLVQVSFYADGTWVAPMTTTSVDMLGRGQDGSPGGTTATSVVVAVVTWLIGTGGPNPGVATWDNAQAAASAAASAINAGAGSWTEYQVAQYSGGTYILNTTVRSGPSLAGSASVSYQAGWQPSGPITGGAMPGSPQQWTATVNYSYTASGATVGANATGLGKTFLGGVGDYATPVAYPGVAVTPGASYPIVAPLGSIITLTYFE</sequence>
<comment type="caution">
    <text evidence="1">The sequence shown here is derived from an EMBL/GenBank/DDBJ whole genome shotgun (WGS) entry which is preliminary data.</text>
</comment>
<dbReference type="AlphaFoldDB" id="A0A430HR90"/>
<evidence type="ECO:0000313" key="2">
    <source>
        <dbReference type="Proteomes" id="UP000278085"/>
    </source>
</evidence>
<dbReference type="RefSeq" id="WP_126073402.1">
    <property type="nucleotide sequence ID" value="NZ_CP051166.1"/>
</dbReference>
<organism evidence="1 2">
    <name type="scientific">Massilia atriviolacea</name>
    <dbReference type="NCBI Taxonomy" id="2495579"/>
    <lineage>
        <taxon>Bacteria</taxon>
        <taxon>Pseudomonadati</taxon>
        <taxon>Pseudomonadota</taxon>
        <taxon>Betaproteobacteria</taxon>
        <taxon>Burkholderiales</taxon>
        <taxon>Oxalobacteraceae</taxon>
        <taxon>Telluria group</taxon>
        <taxon>Massilia</taxon>
    </lineage>
</organism>
<dbReference type="EMBL" id="RXLQ01000003">
    <property type="protein sequence ID" value="RSZ60041.1"/>
    <property type="molecule type" value="Genomic_DNA"/>
</dbReference>
<dbReference type="OrthoDB" id="8761870at2"/>
<name>A0A430HR90_9BURK</name>
<evidence type="ECO:0000313" key="1">
    <source>
        <dbReference type="EMBL" id="RSZ60041.1"/>
    </source>
</evidence>
<protein>
    <submittedName>
        <fullName evidence="1">Uncharacterized protein</fullName>
    </submittedName>
</protein>
<keyword evidence="2" id="KW-1185">Reference proteome</keyword>